<feature type="domain" description="Lambda phage tail tube protein N-terminal" evidence="1">
    <location>
        <begin position="24"/>
        <end position="138"/>
    </location>
</feature>
<dbReference type="RefSeq" id="WP_133572249.1">
    <property type="nucleotide sequence ID" value="NZ_SNYR01000002.1"/>
</dbReference>
<evidence type="ECO:0000313" key="2">
    <source>
        <dbReference type="EMBL" id="TDQ63571.1"/>
    </source>
</evidence>
<dbReference type="Proteomes" id="UP000295391">
    <property type="component" value="Unassembled WGS sequence"/>
</dbReference>
<sequence length="138" mass="14376">MAASSAIIGYNSTFAIGDGGDPTETFTAVAEVTNITPPGYSRDAIDVTHMKSDDQFREYIAGLMDAGEVQIELNYVPSASDVLIAALTGGKGNFQITLPNSITFTFAAICTAYTPAVPNDDKLSASATFKVSGKPTLA</sequence>
<dbReference type="Pfam" id="PF16461">
    <property type="entry name" value="Phage_TTP_12"/>
    <property type="match status" value="1"/>
</dbReference>
<comment type="caution">
    <text evidence="2">The sequence shown here is derived from an EMBL/GenBank/DDBJ whole genome shotgun (WGS) entry which is preliminary data.</text>
</comment>
<proteinExistence type="predicted"/>
<organism evidence="2 3">
    <name type="scientific">Maritalea mobilis</name>
    <dbReference type="NCBI Taxonomy" id="483324"/>
    <lineage>
        <taxon>Bacteria</taxon>
        <taxon>Pseudomonadati</taxon>
        <taxon>Pseudomonadota</taxon>
        <taxon>Alphaproteobacteria</taxon>
        <taxon>Hyphomicrobiales</taxon>
        <taxon>Devosiaceae</taxon>
        <taxon>Maritalea</taxon>
    </lineage>
</organism>
<keyword evidence="3" id="KW-1185">Reference proteome</keyword>
<reference evidence="2 3" key="1">
    <citation type="submission" date="2019-03" db="EMBL/GenBank/DDBJ databases">
        <title>Genomic Encyclopedia of Type Strains, Phase III (KMG-III): the genomes of soil and plant-associated and newly described type strains.</title>
        <authorList>
            <person name="Whitman W."/>
        </authorList>
    </citation>
    <scope>NUCLEOTIDE SEQUENCE [LARGE SCALE GENOMIC DNA]</scope>
    <source>
        <strain evidence="2 3">CGMCC 1.7002</strain>
    </source>
</reference>
<dbReference type="AlphaFoldDB" id="A0A4R6VTR7"/>
<protein>
    <submittedName>
        <fullName evidence="2">Tail tube protein</fullName>
    </submittedName>
</protein>
<dbReference type="EMBL" id="SNYR01000002">
    <property type="protein sequence ID" value="TDQ63571.1"/>
    <property type="molecule type" value="Genomic_DNA"/>
</dbReference>
<gene>
    <name evidence="2" type="ORF">ATL17_1577</name>
</gene>
<evidence type="ECO:0000313" key="3">
    <source>
        <dbReference type="Proteomes" id="UP000295391"/>
    </source>
</evidence>
<accession>A0A4R6VTR7</accession>
<dbReference type="OrthoDB" id="4206561at2"/>
<name>A0A4R6VTR7_9HYPH</name>
<dbReference type="Gene3D" id="4.10.410.40">
    <property type="match status" value="1"/>
</dbReference>
<evidence type="ECO:0000259" key="1">
    <source>
        <dbReference type="Pfam" id="PF16461"/>
    </source>
</evidence>
<dbReference type="InterPro" id="IPR032494">
    <property type="entry name" value="Phage_TTP_N"/>
</dbReference>